<protein>
    <submittedName>
        <fullName evidence="1">Uncharacterized protein</fullName>
    </submittedName>
</protein>
<dbReference type="AlphaFoldDB" id="A0A3M7PJ57"/>
<organism evidence="1 2">
    <name type="scientific">Brachionus plicatilis</name>
    <name type="common">Marine rotifer</name>
    <name type="synonym">Brachionus muelleri</name>
    <dbReference type="NCBI Taxonomy" id="10195"/>
    <lineage>
        <taxon>Eukaryota</taxon>
        <taxon>Metazoa</taxon>
        <taxon>Spiralia</taxon>
        <taxon>Gnathifera</taxon>
        <taxon>Rotifera</taxon>
        <taxon>Eurotatoria</taxon>
        <taxon>Monogononta</taxon>
        <taxon>Pseudotrocha</taxon>
        <taxon>Ploima</taxon>
        <taxon>Brachionidae</taxon>
        <taxon>Brachionus</taxon>
    </lineage>
</organism>
<reference evidence="1 2" key="1">
    <citation type="journal article" date="2018" name="Sci. Rep.">
        <title>Genomic signatures of local adaptation to the degree of environmental predictability in rotifers.</title>
        <authorList>
            <person name="Franch-Gras L."/>
            <person name="Hahn C."/>
            <person name="Garcia-Roger E.M."/>
            <person name="Carmona M.J."/>
            <person name="Serra M."/>
            <person name="Gomez A."/>
        </authorList>
    </citation>
    <scope>NUCLEOTIDE SEQUENCE [LARGE SCALE GENOMIC DNA]</scope>
    <source>
        <strain evidence="1">HYR1</strain>
    </source>
</reference>
<accession>A0A3M7PJ57</accession>
<feature type="non-terminal residue" evidence="1">
    <location>
        <position position="1"/>
    </location>
</feature>
<name>A0A3M7PJ57_BRAPC</name>
<evidence type="ECO:0000313" key="2">
    <source>
        <dbReference type="Proteomes" id="UP000276133"/>
    </source>
</evidence>
<sequence>FILKKCQIDTAQGGTLRAIQNNLNRYDDWLCVWRGGMWDDECSSLDPPVLAIEIYTKKLESEKVLSKKKEGYR</sequence>
<proteinExistence type="predicted"/>
<dbReference type="Proteomes" id="UP000276133">
    <property type="component" value="Unassembled WGS sequence"/>
</dbReference>
<comment type="caution">
    <text evidence="1">The sequence shown here is derived from an EMBL/GenBank/DDBJ whole genome shotgun (WGS) entry which is preliminary data.</text>
</comment>
<evidence type="ECO:0000313" key="1">
    <source>
        <dbReference type="EMBL" id="RMZ99141.1"/>
    </source>
</evidence>
<gene>
    <name evidence="1" type="ORF">BpHYR1_022562</name>
</gene>
<dbReference type="EMBL" id="REGN01010395">
    <property type="protein sequence ID" value="RMZ99141.1"/>
    <property type="molecule type" value="Genomic_DNA"/>
</dbReference>
<keyword evidence="2" id="KW-1185">Reference proteome</keyword>